<dbReference type="KEGG" id="csx:CSING_08505"/>
<dbReference type="STRING" id="161899.CSING_08505"/>
<keyword evidence="1" id="KW-0732">Signal</keyword>
<dbReference type="SUPFAM" id="SSF51261">
    <property type="entry name" value="Duplicated hybrid motif"/>
    <property type="match status" value="1"/>
</dbReference>
<dbReference type="InterPro" id="IPR050570">
    <property type="entry name" value="Cell_wall_metabolism_enzyme"/>
</dbReference>
<dbReference type="CDD" id="cd12797">
    <property type="entry name" value="M23_peptidase"/>
    <property type="match status" value="1"/>
</dbReference>
<accession>A0A0B6F460</accession>
<feature type="domain" description="M23ase beta-sheet core" evidence="2">
    <location>
        <begin position="58"/>
        <end position="150"/>
    </location>
</feature>
<evidence type="ECO:0000259" key="2">
    <source>
        <dbReference type="Pfam" id="PF01551"/>
    </source>
</evidence>
<dbReference type="PANTHER" id="PTHR21666:SF289">
    <property type="entry name" value="L-ALA--D-GLU ENDOPEPTIDASE"/>
    <property type="match status" value="1"/>
</dbReference>
<name>A0A0B6F460_9CORY</name>
<dbReference type="EMBL" id="CP010827">
    <property type="protein sequence ID" value="AJI79220.1"/>
    <property type="molecule type" value="Genomic_DNA"/>
</dbReference>
<dbReference type="Pfam" id="PF01551">
    <property type="entry name" value="Peptidase_M23"/>
    <property type="match status" value="1"/>
</dbReference>
<dbReference type="AlphaFoldDB" id="A0A0B6F460"/>
<dbReference type="PANTHER" id="PTHR21666">
    <property type="entry name" value="PEPTIDASE-RELATED"/>
    <property type="match status" value="1"/>
</dbReference>
<evidence type="ECO:0000256" key="1">
    <source>
        <dbReference type="ARBA" id="ARBA00022729"/>
    </source>
</evidence>
<proteinExistence type="predicted"/>
<dbReference type="GO" id="GO:0004222">
    <property type="term" value="F:metalloendopeptidase activity"/>
    <property type="evidence" value="ECO:0007669"/>
    <property type="project" value="TreeGrafter"/>
</dbReference>
<dbReference type="Gene3D" id="2.70.70.10">
    <property type="entry name" value="Glucose Permease (Domain IIA)"/>
    <property type="match status" value="1"/>
</dbReference>
<dbReference type="OrthoDB" id="5245088at2"/>
<gene>
    <name evidence="3" type="ORF">CSING_08505</name>
</gene>
<dbReference type="RefSeq" id="WP_042531368.1">
    <property type="nucleotide sequence ID" value="NZ_CP010827.1"/>
</dbReference>
<evidence type="ECO:0000313" key="3">
    <source>
        <dbReference type="EMBL" id="AJI79220.1"/>
    </source>
</evidence>
<dbReference type="Proteomes" id="UP000031890">
    <property type="component" value="Chromosome"/>
</dbReference>
<reference evidence="3 4" key="1">
    <citation type="journal article" date="2015" name="Genome Announc.">
        <title>Complete Genome Sequence and Annotation of Corynebacterium singulare DSM 44357, Isolated from a Human Semen Specimen.</title>
        <authorList>
            <person name="Merten M."/>
            <person name="Brinkrolf K."/>
            <person name="Albersmeier A."/>
            <person name="Kutter Y."/>
            <person name="Ruckert C."/>
            <person name="Tauch A."/>
        </authorList>
    </citation>
    <scope>NUCLEOTIDE SEQUENCE [LARGE SCALE GENOMIC DNA]</scope>
    <source>
        <strain evidence="3">IBS B52218</strain>
    </source>
</reference>
<evidence type="ECO:0000313" key="4">
    <source>
        <dbReference type="Proteomes" id="UP000031890"/>
    </source>
</evidence>
<dbReference type="HOGENOM" id="CLU_077601_4_0_11"/>
<dbReference type="InterPro" id="IPR016047">
    <property type="entry name" value="M23ase_b-sheet_dom"/>
</dbReference>
<organism evidence="3 4">
    <name type="scientific">Corynebacterium singulare</name>
    <dbReference type="NCBI Taxonomy" id="161899"/>
    <lineage>
        <taxon>Bacteria</taxon>
        <taxon>Bacillati</taxon>
        <taxon>Actinomycetota</taxon>
        <taxon>Actinomycetes</taxon>
        <taxon>Mycobacteriales</taxon>
        <taxon>Corynebacteriaceae</taxon>
        <taxon>Corynebacterium</taxon>
    </lineage>
</organism>
<sequence>MVHRLHPLTVTVALVVVLWSALIAVPLSAAFVDPTTGTPTATQVVRGFEPPEKRWLAGHRGVDLALPVGGKVRTAGDGVVHFAGSVAGTPVVSIAHANGIRTTYQPVHARVEKGDHVSEGQVIGTLAPSVDGYPGLHWGAIEGRDDYIDPLSLLGEPIIRLKPVGGIARTRP</sequence>
<protein>
    <submittedName>
        <fullName evidence="3">Peptidase family M23</fullName>
    </submittedName>
</protein>
<dbReference type="InterPro" id="IPR011055">
    <property type="entry name" value="Dup_hybrid_motif"/>
</dbReference>